<dbReference type="Pfam" id="PF04791">
    <property type="entry name" value="LMBR1"/>
    <property type="match status" value="1"/>
</dbReference>
<feature type="transmembrane region" description="Helical" evidence="5">
    <location>
        <begin position="430"/>
        <end position="452"/>
    </location>
</feature>
<feature type="transmembrane region" description="Helical" evidence="5">
    <location>
        <begin position="37"/>
        <end position="55"/>
    </location>
</feature>
<dbReference type="AlphaFoldDB" id="A0A6B2L3E3"/>
<feature type="transmembrane region" description="Helical" evidence="5">
    <location>
        <begin position="379"/>
        <end position="400"/>
    </location>
</feature>
<proteinExistence type="predicted"/>
<feature type="transmembrane region" description="Helical" evidence="5">
    <location>
        <begin position="182"/>
        <end position="208"/>
    </location>
</feature>
<feature type="transmembrane region" description="Helical" evidence="5">
    <location>
        <begin position="290"/>
        <end position="316"/>
    </location>
</feature>
<evidence type="ECO:0000313" key="6">
    <source>
        <dbReference type="EMBL" id="NDV31441.1"/>
    </source>
</evidence>
<keyword evidence="3 5" id="KW-1133">Transmembrane helix</keyword>
<feature type="transmembrane region" description="Helical" evidence="5">
    <location>
        <begin position="75"/>
        <end position="99"/>
    </location>
</feature>
<dbReference type="PANTHER" id="PTHR31652:SF0">
    <property type="entry name" value="LIMR FAMILY PROTEIN DDB_G0283707-RELATED"/>
    <property type="match status" value="1"/>
</dbReference>
<organism evidence="6">
    <name type="scientific">Arcella intermedia</name>
    <dbReference type="NCBI Taxonomy" id="1963864"/>
    <lineage>
        <taxon>Eukaryota</taxon>
        <taxon>Amoebozoa</taxon>
        <taxon>Tubulinea</taxon>
        <taxon>Elardia</taxon>
        <taxon>Arcellinida</taxon>
        <taxon>Sphaerothecina</taxon>
        <taxon>Arcellidae</taxon>
        <taxon>Arcella</taxon>
    </lineage>
</organism>
<reference evidence="6" key="1">
    <citation type="journal article" date="2020" name="J. Eukaryot. Microbiol.">
        <title>De novo Sequencing, Assembly and Annotation of the Transcriptome for the Free-Living Testate Amoeba Arcella intermedia.</title>
        <authorList>
            <person name="Ribeiro G.M."/>
            <person name="Porfirio-Sousa A.L."/>
            <person name="Maurer-Alcala X.X."/>
            <person name="Katz L.A."/>
            <person name="Lahr D.J.G."/>
        </authorList>
    </citation>
    <scope>NUCLEOTIDE SEQUENCE</scope>
</reference>
<accession>A0A6B2L3E3</accession>
<evidence type="ECO:0000256" key="3">
    <source>
        <dbReference type="ARBA" id="ARBA00022989"/>
    </source>
</evidence>
<evidence type="ECO:0000256" key="1">
    <source>
        <dbReference type="ARBA" id="ARBA00004141"/>
    </source>
</evidence>
<evidence type="ECO:0000256" key="5">
    <source>
        <dbReference type="SAM" id="Phobius"/>
    </source>
</evidence>
<keyword evidence="2 5" id="KW-0812">Transmembrane</keyword>
<name>A0A6B2L3E3_9EUKA</name>
<keyword evidence="4 5" id="KW-0472">Membrane</keyword>
<feature type="transmembrane region" description="Helical" evidence="5">
    <location>
        <begin position="336"/>
        <end position="358"/>
    </location>
</feature>
<feature type="transmembrane region" description="Helical" evidence="5">
    <location>
        <begin position="6"/>
        <end position="25"/>
    </location>
</feature>
<evidence type="ECO:0000256" key="4">
    <source>
        <dbReference type="ARBA" id="ARBA00023136"/>
    </source>
</evidence>
<evidence type="ECO:0000256" key="2">
    <source>
        <dbReference type="ARBA" id="ARBA00022692"/>
    </source>
</evidence>
<dbReference type="InterPro" id="IPR006876">
    <property type="entry name" value="LMBR1-like_membr_prot"/>
</dbReference>
<sequence length="469" mass="53182">MDIFLCVFAAVVFVLIWMSMIYFMIYFQHPSDVNNATFPKIMIVLGLSIAVGNVLMLPLDVAQRASHSGGIPMDYLWLCVFCLVALLTIIILPFSIFYYEADDGDRQIGQCCEALKVTVIVVLVVAGLFTLGYLFLGFSDLPVYEISSHLLPGDSLSSCSVGQCGTPHSQSYISFPLSPVTFLITTLSVIGWIIFVIFGGIGLVALPLDLINAFRERPNPIDEKTYKERMIKIGEKAEELIKDGMKLQDRKSKVKRKDKNHWKKEVLLLADAYDMNEVAFKLRGGPTIVYIAKLILGIFGVILSILWIVQICVWTNTYTYPFINFLFIVMDGVWQFFGVLFFGVFAYWLLWCVIAGNYKWGLRVPFFFTIHPMKPNETVVSSMLVNTLFILLASVAATHLCAESFSEYARITSVNTIFNVALKNLRGLYWFWYVIKWVLIGIAGLAAIFFMFKPSDRNNKMYNRAQARH</sequence>
<dbReference type="PANTHER" id="PTHR31652">
    <property type="entry name" value="LIMR FAMILY PROTEIN DDB_G0283707-RELATED"/>
    <property type="match status" value="1"/>
</dbReference>
<protein>
    <recommendedName>
        <fullName evidence="7">LMBR1-like conserved region-containing protein</fullName>
    </recommendedName>
</protein>
<dbReference type="GO" id="GO:0016020">
    <property type="term" value="C:membrane"/>
    <property type="evidence" value="ECO:0007669"/>
    <property type="project" value="UniProtKB-SubCell"/>
</dbReference>
<dbReference type="EMBL" id="GIBP01002472">
    <property type="protein sequence ID" value="NDV31441.1"/>
    <property type="molecule type" value="Transcribed_RNA"/>
</dbReference>
<comment type="subcellular location">
    <subcellularLocation>
        <location evidence="1">Membrane</location>
        <topology evidence="1">Multi-pass membrane protein</topology>
    </subcellularLocation>
</comment>
<feature type="transmembrane region" description="Helical" evidence="5">
    <location>
        <begin position="119"/>
        <end position="138"/>
    </location>
</feature>
<evidence type="ECO:0008006" key="7">
    <source>
        <dbReference type="Google" id="ProtNLM"/>
    </source>
</evidence>